<dbReference type="Proteomes" id="UP000509460">
    <property type="component" value="Plasmid pEM15-1A-1"/>
</dbReference>
<dbReference type="AlphaFoldDB" id="A0AAI8WF47"/>
<gene>
    <name evidence="1" type="ORF">EM151A_4023</name>
</gene>
<name>A0AAI8WF47_ENTMU</name>
<reference evidence="1 2" key="1">
    <citation type="submission" date="2019-07" db="EMBL/GenBank/DDBJ databases">
        <title>antibiotic susceptibility of plant-derived lactic acid bacteria.</title>
        <authorList>
            <person name="Sugiyama M."/>
            <person name="Noda M."/>
        </authorList>
    </citation>
    <scope>NUCLEOTIDE SEQUENCE [LARGE SCALE GENOMIC DNA]</scope>
    <source>
        <strain evidence="1 2">15-1A</strain>
        <plasmid evidence="2">pem15-1a-1 dna</plasmid>
    </source>
</reference>
<evidence type="ECO:0000313" key="1">
    <source>
        <dbReference type="EMBL" id="BBM16252.1"/>
    </source>
</evidence>
<geneLocation type="plasmid" evidence="2">
    <name>pem15-1a-1 dna</name>
</geneLocation>
<proteinExistence type="predicted"/>
<dbReference type="EMBL" id="AP019811">
    <property type="protein sequence ID" value="BBM16252.1"/>
    <property type="molecule type" value="Genomic_DNA"/>
</dbReference>
<protein>
    <submittedName>
        <fullName evidence="1">Type IV secretory pathway, VirB10 components</fullName>
    </submittedName>
</protein>
<organism evidence="1 2">
    <name type="scientific">Enterococcus mundtii</name>
    <dbReference type="NCBI Taxonomy" id="53346"/>
    <lineage>
        <taxon>Bacteria</taxon>
        <taxon>Bacillati</taxon>
        <taxon>Bacillota</taxon>
        <taxon>Bacilli</taxon>
        <taxon>Lactobacillales</taxon>
        <taxon>Enterococcaceae</taxon>
        <taxon>Enterococcus</taxon>
    </lineage>
</organism>
<accession>A0AAI8WF47</accession>
<keyword evidence="1" id="KW-0614">Plasmid</keyword>
<evidence type="ECO:0000313" key="2">
    <source>
        <dbReference type="Proteomes" id="UP000509460"/>
    </source>
</evidence>
<sequence length="116" mass="13710">MEFVIGQEDLFANDIQFEHDDVLPGERAYIVTKKVVQSTPLYKKQLICLRYIHSLRVVNNLEEGRLVKEVPVAKIIRSNRGIYFIVDRERVTQSYHQRKHHNQLPGVIAEETFRNY</sequence>